<dbReference type="RefSeq" id="XP_031382826.1">
    <property type="nucleotide sequence ID" value="XM_031526966.1"/>
</dbReference>
<evidence type="ECO:0000313" key="3">
    <source>
        <dbReference type="RefSeq" id="XP_031382823.1"/>
    </source>
</evidence>
<evidence type="ECO:0000313" key="5">
    <source>
        <dbReference type="RefSeq" id="XP_031382825.1"/>
    </source>
</evidence>
<dbReference type="PANTHER" id="PTHR35481">
    <property type="entry name" value="DNA-DIRECTED RNA POLYMERASE SUBUNIT ALPHA"/>
    <property type="match status" value="1"/>
</dbReference>
<dbReference type="RefSeq" id="XP_031382823.1">
    <property type="nucleotide sequence ID" value="XM_031526963.1"/>
</dbReference>
<proteinExistence type="predicted"/>
<dbReference type="InterPro" id="IPR057225">
    <property type="entry name" value="DUF7903"/>
</dbReference>
<evidence type="ECO:0000313" key="6">
    <source>
        <dbReference type="RefSeq" id="XP_031382826.1"/>
    </source>
</evidence>
<organism evidence="2 5">
    <name type="scientific">Punica granatum</name>
    <name type="common">Pomegranate</name>
    <dbReference type="NCBI Taxonomy" id="22663"/>
    <lineage>
        <taxon>Eukaryota</taxon>
        <taxon>Viridiplantae</taxon>
        <taxon>Streptophyta</taxon>
        <taxon>Embryophyta</taxon>
        <taxon>Tracheophyta</taxon>
        <taxon>Spermatophyta</taxon>
        <taxon>Magnoliopsida</taxon>
        <taxon>eudicotyledons</taxon>
        <taxon>Gunneridae</taxon>
        <taxon>Pentapetalae</taxon>
        <taxon>rosids</taxon>
        <taxon>malvids</taxon>
        <taxon>Myrtales</taxon>
        <taxon>Lythraceae</taxon>
        <taxon>Punica</taxon>
    </lineage>
</organism>
<feature type="domain" description="DUF7903" evidence="1">
    <location>
        <begin position="1"/>
        <end position="103"/>
    </location>
</feature>
<dbReference type="PANTHER" id="PTHR35481:SF1">
    <property type="entry name" value="DNA-DIRECTED RNA POLYMERASE SUBUNIT ALPHA"/>
    <property type="match status" value="1"/>
</dbReference>
<evidence type="ECO:0000313" key="2">
    <source>
        <dbReference type="Proteomes" id="UP000515151"/>
    </source>
</evidence>
<dbReference type="GeneID" id="116196985"/>
<dbReference type="RefSeq" id="XP_031382825.1">
    <property type="nucleotide sequence ID" value="XM_031526965.1"/>
</dbReference>
<dbReference type="RefSeq" id="XP_031382824.1">
    <property type="nucleotide sequence ID" value="XM_031526964.1"/>
</dbReference>
<dbReference type="Pfam" id="PF25475">
    <property type="entry name" value="DUF7903"/>
    <property type="match status" value="1"/>
</dbReference>
<evidence type="ECO:0000259" key="1">
    <source>
        <dbReference type="Pfam" id="PF25475"/>
    </source>
</evidence>
<gene>
    <name evidence="3 4 5 6" type="primary">LOC116196985</name>
</gene>
<reference evidence="2" key="1">
    <citation type="journal article" date="2020" name="Plant Biotechnol. J.">
        <title>The pomegranate (Punica granatum L.) draft genome dissects genetic divergence between soft- and hard-seeded cultivars.</title>
        <authorList>
            <person name="Luo X."/>
            <person name="Li H."/>
            <person name="Wu Z."/>
            <person name="Yao W."/>
            <person name="Zhao P."/>
            <person name="Cao D."/>
            <person name="Yu H."/>
            <person name="Li K."/>
            <person name="Poudel K."/>
            <person name="Zhao D."/>
            <person name="Zhang F."/>
            <person name="Xia X."/>
            <person name="Chen L."/>
            <person name="Wang Q."/>
            <person name="Jing D."/>
            <person name="Cao S."/>
        </authorList>
    </citation>
    <scope>NUCLEOTIDE SEQUENCE [LARGE SCALE GENOMIC DNA]</scope>
</reference>
<dbReference type="Proteomes" id="UP000515151">
    <property type="component" value="Chromosome 2"/>
</dbReference>
<dbReference type="AlphaFoldDB" id="A0A6P8CI11"/>
<sequence>MVADISCLSKYLDLRLMLSTKTIITALSEDETVGIGELIGSAVLDPNVKGGLRWPLGKASSGDRFQVIGVWHTNSRAYASPAFRLKVRNADRFDFKTSAGEATGGGLPKAERTSFRITGIGA</sequence>
<evidence type="ECO:0000313" key="4">
    <source>
        <dbReference type="RefSeq" id="XP_031382824.1"/>
    </source>
</evidence>
<name>A0A6P8CI11_PUNGR</name>
<protein>
    <submittedName>
        <fullName evidence="3 4">Uncharacterized protein LOC116196985 isoform X3</fullName>
    </submittedName>
</protein>
<accession>A0A6P8CI11</accession>
<reference evidence="3 4" key="2">
    <citation type="submission" date="2025-04" db="UniProtKB">
        <authorList>
            <consortium name="RefSeq"/>
        </authorList>
    </citation>
    <scope>IDENTIFICATION</scope>
    <source>
        <tissue evidence="3 4">Leaf</tissue>
    </source>
</reference>
<keyword evidence="2" id="KW-1185">Reference proteome</keyword>